<evidence type="ECO:0000313" key="10">
    <source>
        <dbReference type="Proteomes" id="UP001160148"/>
    </source>
</evidence>
<dbReference type="GO" id="GO:0046933">
    <property type="term" value="F:proton-transporting ATP synthase activity, rotational mechanism"/>
    <property type="evidence" value="ECO:0007669"/>
    <property type="project" value="InterPro"/>
</dbReference>
<proteinExistence type="inferred from homology"/>
<dbReference type="HAMAP" id="MF_01416">
    <property type="entry name" value="ATP_synth_delta_bact"/>
    <property type="match status" value="1"/>
</dbReference>
<dbReference type="AlphaFoldDB" id="A0AAV0VY24"/>
<keyword evidence="10" id="KW-1185">Reference proteome</keyword>
<comment type="subcellular location">
    <subcellularLocation>
        <location evidence="1">Membrane</location>
    </subcellularLocation>
</comment>
<reference evidence="9 10" key="1">
    <citation type="submission" date="2023-01" db="EMBL/GenBank/DDBJ databases">
        <authorList>
            <person name="Whitehead M."/>
        </authorList>
    </citation>
    <scope>NUCLEOTIDE SEQUENCE [LARGE SCALE GENOMIC DNA]</scope>
</reference>
<accession>A0AAV0VY24</accession>
<keyword evidence="4" id="KW-0375">Hydrogen ion transport</keyword>
<comment type="similarity">
    <text evidence="2">Belongs to the ATPase delta chain family.</text>
</comment>
<dbReference type="Gene3D" id="1.10.520.20">
    <property type="entry name" value="N-terminal domain of the delta subunit of the F1F0-ATP synthase"/>
    <property type="match status" value="1"/>
</dbReference>
<dbReference type="SUPFAM" id="SSF47928">
    <property type="entry name" value="N-terminal domain of the delta subunit of the F1F0-ATP synthase"/>
    <property type="match status" value="1"/>
</dbReference>
<evidence type="ECO:0000313" key="9">
    <source>
        <dbReference type="EMBL" id="CAI6349212.1"/>
    </source>
</evidence>
<evidence type="ECO:0000256" key="3">
    <source>
        <dbReference type="ARBA" id="ARBA00022448"/>
    </source>
</evidence>
<keyword evidence="5" id="KW-0406">Ion transport</keyword>
<evidence type="ECO:0000256" key="6">
    <source>
        <dbReference type="ARBA" id="ARBA00023136"/>
    </source>
</evidence>
<keyword evidence="7" id="KW-0066">ATP synthesis</keyword>
<dbReference type="InterPro" id="IPR000711">
    <property type="entry name" value="ATPase_OSCP/dsu"/>
</dbReference>
<sequence>MASTKFTTVVRSLSSSSSSTSGMVKPPIKVFGIEGRYATALFSAGSKQNKLEAIEKDLIKFQTALKSDKVLKEFVDNPINKRSLKSTTLQLAAKKLALSPPSSNFLSMLAENGRLQKLNSIINSFKIIMAAHRGDLPCVVTTAKPLDTAEQQELKKTLQAFSKKGETIKLELKVDSSLIGGMIVSIGDKYVDMSVATKIKKYTEIIQDAV</sequence>
<keyword evidence="3" id="KW-0813">Transport</keyword>
<dbReference type="NCBIfam" id="TIGR01145">
    <property type="entry name" value="ATP_synt_delta"/>
    <property type="match status" value="1"/>
</dbReference>
<name>A0AAV0VY24_9HEMI</name>
<gene>
    <name evidence="9" type="ORF">MEUPH1_LOCUS5802</name>
</gene>
<protein>
    <recommendedName>
        <fullName evidence="8">Oligomycin sensitivity conferral protein</fullName>
    </recommendedName>
</protein>
<evidence type="ECO:0000256" key="1">
    <source>
        <dbReference type="ARBA" id="ARBA00004370"/>
    </source>
</evidence>
<dbReference type="PANTHER" id="PTHR11910">
    <property type="entry name" value="ATP SYNTHASE DELTA CHAIN"/>
    <property type="match status" value="1"/>
</dbReference>
<keyword evidence="6" id="KW-0472">Membrane</keyword>
<organism evidence="9 10">
    <name type="scientific">Macrosiphum euphorbiae</name>
    <name type="common">potato aphid</name>
    <dbReference type="NCBI Taxonomy" id="13131"/>
    <lineage>
        <taxon>Eukaryota</taxon>
        <taxon>Metazoa</taxon>
        <taxon>Ecdysozoa</taxon>
        <taxon>Arthropoda</taxon>
        <taxon>Hexapoda</taxon>
        <taxon>Insecta</taxon>
        <taxon>Pterygota</taxon>
        <taxon>Neoptera</taxon>
        <taxon>Paraneoptera</taxon>
        <taxon>Hemiptera</taxon>
        <taxon>Sternorrhyncha</taxon>
        <taxon>Aphidomorpha</taxon>
        <taxon>Aphidoidea</taxon>
        <taxon>Aphididae</taxon>
        <taxon>Macrosiphini</taxon>
        <taxon>Macrosiphum</taxon>
    </lineage>
</organism>
<dbReference type="InterPro" id="IPR026015">
    <property type="entry name" value="ATP_synth_OSCP/delta_N_sf"/>
</dbReference>
<evidence type="ECO:0000256" key="2">
    <source>
        <dbReference type="ARBA" id="ARBA00007046"/>
    </source>
</evidence>
<dbReference type="GO" id="GO:0016020">
    <property type="term" value="C:membrane"/>
    <property type="evidence" value="ECO:0007669"/>
    <property type="project" value="UniProtKB-SubCell"/>
</dbReference>
<dbReference type="Proteomes" id="UP001160148">
    <property type="component" value="Unassembled WGS sequence"/>
</dbReference>
<comment type="caution">
    <text evidence="9">The sequence shown here is derived from an EMBL/GenBank/DDBJ whole genome shotgun (WGS) entry which is preliminary data.</text>
</comment>
<evidence type="ECO:0000256" key="7">
    <source>
        <dbReference type="ARBA" id="ARBA00023310"/>
    </source>
</evidence>
<dbReference type="EMBL" id="CARXXK010000001">
    <property type="protein sequence ID" value="CAI6349212.1"/>
    <property type="molecule type" value="Genomic_DNA"/>
</dbReference>
<evidence type="ECO:0000256" key="4">
    <source>
        <dbReference type="ARBA" id="ARBA00022781"/>
    </source>
</evidence>
<dbReference type="PRINTS" id="PR00125">
    <property type="entry name" value="ATPASEDELTA"/>
</dbReference>
<evidence type="ECO:0000256" key="5">
    <source>
        <dbReference type="ARBA" id="ARBA00023065"/>
    </source>
</evidence>
<evidence type="ECO:0000256" key="8">
    <source>
        <dbReference type="ARBA" id="ARBA00033369"/>
    </source>
</evidence>
<dbReference type="Pfam" id="PF00213">
    <property type="entry name" value="OSCP"/>
    <property type="match status" value="1"/>
</dbReference>